<reference evidence="6 7" key="1">
    <citation type="submission" date="2023-09" db="EMBL/GenBank/DDBJ databases">
        <title>Thalassobella suaedae gen. nov., sp. nov., a marine bacterium of the family Flavobacteriaceae isolated from a halophyte Suaeda japonica.</title>
        <authorList>
            <person name="Lee S.Y."/>
            <person name="Hwang C.Y."/>
        </authorList>
    </citation>
    <scope>NUCLEOTIDE SEQUENCE [LARGE SCALE GENOMIC DNA]</scope>
    <source>
        <strain evidence="6 7">HL-DH14</strain>
    </source>
</reference>
<accession>A0ABY9XYH6</accession>
<keyword evidence="2" id="KW-0326">Glycosidase</keyword>
<dbReference type="InterPro" id="IPR017853">
    <property type="entry name" value="GH"/>
</dbReference>
<dbReference type="Gene3D" id="3.20.20.80">
    <property type="entry name" value="Glycosidases"/>
    <property type="match status" value="1"/>
</dbReference>
<dbReference type="SUPFAM" id="SSF51445">
    <property type="entry name" value="(Trans)glycosidases"/>
    <property type="match status" value="1"/>
</dbReference>
<dbReference type="EMBL" id="CP134537">
    <property type="protein sequence ID" value="WNH10984.1"/>
    <property type="molecule type" value="Genomic_DNA"/>
</dbReference>
<dbReference type="PANTHER" id="PTHR43863">
    <property type="entry name" value="HYDROLASE, PUTATIVE (AFU_ORTHOLOGUE AFUA_1G03140)-RELATED"/>
    <property type="match status" value="1"/>
</dbReference>
<dbReference type="Pfam" id="PF01055">
    <property type="entry name" value="Glyco_hydro_31_2nd"/>
    <property type="match status" value="1"/>
</dbReference>
<evidence type="ECO:0000259" key="4">
    <source>
        <dbReference type="Pfam" id="PF17137"/>
    </source>
</evidence>
<dbReference type="Gene3D" id="2.60.40.1180">
    <property type="entry name" value="Golgi alpha-mannosidase II"/>
    <property type="match status" value="2"/>
</dbReference>
<dbReference type="SUPFAM" id="SSF51011">
    <property type="entry name" value="Glycosyl hydrolase domain"/>
    <property type="match status" value="1"/>
</dbReference>
<name>A0ABY9XYH6_9FLAO</name>
<proteinExistence type="inferred from homology"/>
<dbReference type="Proteomes" id="UP001302806">
    <property type="component" value="Chromosome"/>
</dbReference>
<feature type="domain" description="Glycosyl hydrolase family 31 C-terminal" evidence="5">
    <location>
        <begin position="87"/>
        <end position="173"/>
    </location>
</feature>
<keyword evidence="2 6" id="KW-0378">Hydrolase</keyword>
<dbReference type="RefSeq" id="WP_415867192.1">
    <property type="nucleotide sequence ID" value="NZ_CP134537.1"/>
</dbReference>
<organism evidence="6 7">
    <name type="scientific">Thalassobellus suaedae</name>
    <dbReference type="NCBI Taxonomy" id="3074124"/>
    <lineage>
        <taxon>Bacteria</taxon>
        <taxon>Pseudomonadati</taxon>
        <taxon>Bacteroidota</taxon>
        <taxon>Flavobacteriia</taxon>
        <taxon>Flavobacteriales</taxon>
        <taxon>Flavobacteriaceae</taxon>
        <taxon>Thalassobellus</taxon>
    </lineage>
</organism>
<dbReference type="InterPro" id="IPR048395">
    <property type="entry name" value="Glyco_hydro_31_C"/>
</dbReference>
<dbReference type="InterPro" id="IPR000322">
    <property type="entry name" value="Glyco_hydro_31_TIM"/>
</dbReference>
<evidence type="ECO:0000313" key="6">
    <source>
        <dbReference type="EMBL" id="WNH10984.1"/>
    </source>
</evidence>
<dbReference type="GO" id="GO:0016787">
    <property type="term" value="F:hydrolase activity"/>
    <property type="evidence" value="ECO:0007669"/>
    <property type="project" value="UniProtKB-KW"/>
</dbReference>
<feature type="domain" description="Glycoside hydrolase family 31 TIM barrel" evidence="3">
    <location>
        <begin position="1"/>
        <end position="78"/>
    </location>
</feature>
<evidence type="ECO:0000256" key="2">
    <source>
        <dbReference type="RuleBase" id="RU361185"/>
    </source>
</evidence>
<evidence type="ECO:0000256" key="1">
    <source>
        <dbReference type="ARBA" id="ARBA00007806"/>
    </source>
</evidence>
<evidence type="ECO:0000259" key="5">
    <source>
        <dbReference type="Pfam" id="PF21365"/>
    </source>
</evidence>
<dbReference type="InterPro" id="IPR033403">
    <property type="entry name" value="DUF5110"/>
</dbReference>
<dbReference type="Pfam" id="PF21365">
    <property type="entry name" value="Glyco_hydro_31_3rd"/>
    <property type="match status" value="1"/>
</dbReference>
<evidence type="ECO:0000313" key="7">
    <source>
        <dbReference type="Proteomes" id="UP001302806"/>
    </source>
</evidence>
<evidence type="ECO:0000259" key="3">
    <source>
        <dbReference type="Pfam" id="PF01055"/>
    </source>
</evidence>
<dbReference type="Pfam" id="PF17137">
    <property type="entry name" value="DUF5110"/>
    <property type="match status" value="1"/>
</dbReference>
<protein>
    <submittedName>
        <fullName evidence="6">Glycoside hydrolase family 31 protein</fullName>
    </submittedName>
</protein>
<feature type="domain" description="DUF5110" evidence="4">
    <location>
        <begin position="189"/>
        <end position="257"/>
    </location>
</feature>
<comment type="similarity">
    <text evidence="1 2">Belongs to the glycosyl hydrolase 31 family.</text>
</comment>
<dbReference type="PANTHER" id="PTHR43863:SF2">
    <property type="entry name" value="MALTASE-GLUCOAMYLASE"/>
    <property type="match status" value="1"/>
</dbReference>
<sequence>MGLSGVGNWSHCMGGFEHVADPELYIRWCQFGLLSPISHLFGMEHPNYKEPWAYGDEALRIFKQYDKMRYSLIPYLYSYSYEMYKKGTPLMRALVLSHQNDINVYNITDQYMLGESFMVCPVTEKGAQTRMVYLPKGEWTDYWTGKIFEGKQHYNVLCPIDQVPIFIKEGAIIPSQVPINYIGEKIINQLTLDIYPNKSNTFTLYNDDGKSLEYQNGDFNTTTIFTEVSEKDISLKINATKGKFKGNELTYIVNFHLSKKPSSIILNDKMHLIDNNKSVFYKNGILSVSPNLTNKKNIKILINK</sequence>
<gene>
    <name evidence="6" type="ORF">RHP51_08855</name>
</gene>
<dbReference type="InterPro" id="IPR051816">
    <property type="entry name" value="Glycosyl_Hydrolase_31"/>
</dbReference>
<dbReference type="InterPro" id="IPR013780">
    <property type="entry name" value="Glyco_hydro_b"/>
</dbReference>